<dbReference type="Gene3D" id="1.10.10.10">
    <property type="entry name" value="Winged helix-like DNA-binding domain superfamily/Winged helix DNA-binding domain"/>
    <property type="match status" value="3"/>
</dbReference>
<organism evidence="6 7">
    <name type="scientific">Brevibacillus choshinensis</name>
    <dbReference type="NCBI Taxonomy" id="54911"/>
    <lineage>
        <taxon>Bacteria</taxon>
        <taxon>Bacillati</taxon>
        <taxon>Bacillota</taxon>
        <taxon>Bacilli</taxon>
        <taxon>Bacillales</taxon>
        <taxon>Paenibacillaceae</taxon>
        <taxon>Brevibacillus</taxon>
    </lineage>
</organism>
<evidence type="ECO:0000313" key="6">
    <source>
        <dbReference type="EMBL" id="QRG70310.1"/>
    </source>
</evidence>
<evidence type="ECO:0000313" key="4">
    <source>
        <dbReference type="EMBL" id="QRG66678.1"/>
    </source>
</evidence>
<dbReference type="InterPro" id="IPR055247">
    <property type="entry name" value="InsJ-like_HTH"/>
</dbReference>
<sequence>MSKVQFTASEKLAILLEIDSGQIGVMAAAKTYGISKTTVVKWRRRYEVYGYKGLEIQSYNRTYSVELKLQAVQDYLTGHYSQYEIIDKYKIASRTQLKNWVDKYNGHSSLKSYNEGAKAMTKGRATTWQERIDIVHYCLAHKHDYQETASQYQVSYQQVYQWVKKYEDGGLDALQDRRGRKKPVEELTETEQEKMAMKKLEYENERLRAEIAFLKKLQEFQRRRV</sequence>
<dbReference type="EMBL" id="CP069127">
    <property type="protein sequence ID" value="QRG66678.1"/>
    <property type="molecule type" value="Genomic_DNA"/>
</dbReference>
<proteinExistence type="inferred from homology"/>
<dbReference type="PANTHER" id="PTHR33795:SF1">
    <property type="entry name" value="INSERTION ELEMENT IS150 PROTEIN INSJ"/>
    <property type="match status" value="1"/>
</dbReference>
<dbReference type="EMBL" id="CP069127">
    <property type="protein sequence ID" value="QRG70310.1"/>
    <property type="molecule type" value="Genomic_DNA"/>
</dbReference>
<keyword evidence="7" id="KW-1185">Reference proteome</keyword>
<evidence type="ECO:0000256" key="1">
    <source>
        <dbReference type="ARBA" id="ARBA00038232"/>
    </source>
</evidence>
<dbReference type="InterPro" id="IPR036388">
    <property type="entry name" value="WH-like_DNA-bd_sf"/>
</dbReference>
<feature type="domain" description="Insertion element IS150 protein InsJ-like helix-turn-helix" evidence="3">
    <location>
        <begin position="10"/>
        <end position="54"/>
    </location>
</feature>
<protein>
    <submittedName>
        <fullName evidence="6">Helix-turn-helix domain-containing protein</fullName>
    </submittedName>
</protein>
<evidence type="ECO:0000313" key="5">
    <source>
        <dbReference type="EMBL" id="QRG67146.1"/>
    </source>
</evidence>
<gene>
    <name evidence="6" type="ORF">JNE38_15060</name>
    <name evidence="4" type="ORF">JNE38_24730</name>
    <name evidence="5" type="ORF">JNE38_27400</name>
</gene>
<dbReference type="RefSeq" id="WP_203353744.1">
    <property type="nucleotide sequence ID" value="NZ_CP069127.1"/>
</dbReference>
<evidence type="ECO:0000259" key="3">
    <source>
        <dbReference type="Pfam" id="PF13518"/>
    </source>
</evidence>
<accession>A0ABX7FWI9</accession>
<feature type="domain" description="Insertion element IS150 protein InsJ-like helix-turn-helix" evidence="3">
    <location>
        <begin position="130"/>
        <end position="182"/>
    </location>
</feature>
<keyword evidence="2" id="KW-0175">Coiled coil</keyword>
<feature type="domain" description="Insertion element IS150 protein InsJ-like helix-turn-helix" evidence="3">
    <location>
        <begin position="68"/>
        <end position="107"/>
    </location>
</feature>
<reference evidence="6 7" key="1">
    <citation type="submission" date="2021-01" db="EMBL/GenBank/DDBJ databases">
        <title>Identification of strong promoters based on the transcriptome of Brevibacillus choshinensis.</title>
        <authorList>
            <person name="Yao D."/>
            <person name="Zhang K."/>
            <person name="Wu J."/>
        </authorList>
    </citation>
    <scope>NUCLEOTIDE SEQUENCE [LARGE SCALE GENOMIC DNA]</scope>
    <source>
        <strain evidence="6 7">HPD31-SP3</strain>
    </source>
</reference>
<dbReference type="InterPro" id="IPR010921">
    <property type="entry name" value="Trp_repressor/repl_initiator"/>
</dbReference>
<evidence type="ECO:0000313" key="7">
    <source>
        <dbReference type="Proteomes" id="UP000596248"/>
    </source>
</evidence>
<dbReference type="EMBL" id="CP069127">
    <property type="protein sequence ID" value="QRG67146.1"/>
    <property type="molecule type" value="Genomic_DNA"/>
</dbReference>
<comment type="similarity">
    <text evidence="1">Belongs to the IS150/IS1296 orfA family.</text>
</comment>
<dbReference type="Pfam" id="PF13518">
    <property type="entry name" value="HTH_28"/>
    <property type="match status" value="3"/>
</dbReference>
<dbReference type="SUPFAM" id="SSF48295">
    <property type="entry name" value="TrpR-like"/>
    <property type="match status" value="3"/>
</dbReference>
<dbReference type="Proteomes" id="UP000596248">
    <property type="component" value="Chromosome"/>
</dbReference>
<dbReference type="InterPro" id="IPR052057">
    <property type="entry name" value="IS150/IS1296_orfA-like"/>
</dbReference>
<evidence type="ECO:0000256" key="2">
    <source>
        <dbReference type="SAM" id="Coils"/>
    </source>
</evidence>
<feature type="coiled-coil region" evidence="2">
    <location>
        <begin position="190"/>
        <end position="224"/>
    </location>
</feature>
<name>A0ABX7FWI9_BRECH</name>
<dbReference type="PANTHER" id="PTHR33795">
    <property type="entry name" value="INSERTION ELEMENT IS150 PROTEIN INSJ"/>
    <property type="match status" value="1"/>
</dbReference>